<gene>
    <name evidence="2" type="ORF">MF626_001541</name>
</gene>
<dbReference type="SUPFAM" id="SSF54593">
    <property type="entry name" value="Glyoxalase/Bleomycin resistance protein/Dihydroxybiphenyl dioxygenase"/>
    <property type="match status" value="1"/>
</dbReference>
<dbReference type="RefSeq" id="WP_250261433.1">
    <property type="nucleotide sequence ID" value="NZ_CP097770.1"/>
</dbReference>
<sequence>MSVDVYLNFNGNCREAAEFYAETFGTEKPQIMTFGEAPPNPDYPLPEEAKNLVMHTRLQIDGSNVMFSDVFPGMPFVAGNNISLAIVNKDEEKIRSYFHKLKEGGTVSMELQETFWSKCYGSLKDKFGIEWQLSYDNEESLKEK</sequence>
<reference evidence="2" key="1">
    <citation type="submission" date="2022-11" db="EMBL/GenBank/DDBJ databases">
        <authorList>
            <person name="Vasilchenko N.G."/>
            <person name="Prazdnova E.V."/>
            <person name="Gorovtsov A.V."/>
            <person name="Chistyakov V.A."/>
            <person name="Pak M.L."/>
        </authorList>
    </citation>
    <scope>NUCLEOTIDE SEQUENCE</scope>
    <source>
        <strain evidence="2">R 4.5</strain>
    </source>
</reference>
<name>A0AAE9LA14_PAEPO</name>
<protein>
    <submittedName>
        <fullName evidence="2">VOC family protein</fullName>
    </submittedName>
</protein>
<dbReference type="AlphaFoldDB" id="A0AAE9LA14"/>
<dbReference type="InterPro" id="IPR028973">
    <property type="entry name" value="PhnB-like"/>
</dbReference>
<dbReference type="Gene3D" id="3.10.180.10">
    <property type="entry name" value="2,3-Dihydroxybiphenyl 1,2-Dioxygenase, domain 1"/>
    <property type="match status" value="1"/>
</dbReference>
<evidence type="ECO:0000313" key="2">
    <source>
        <dbReference type="EMBL" id="URJ52054.1"/>
    </source>
</evidence>
<dbReference type="Pfam" id="PF06983">
    <property type="entry name" value="3-dmu-9_3-mt"/>
    <property type="match status" value="1"/>
</dbReference>
<organism evidence="2 3">
    <name type="scientific">Paenibacillus polymyxa</name>
    <name type="common">Bacillus polymyxa</name>
    <dbReference type="NCBI Taxonomy" id="1406"/>
    <lineage>
        <taxon>Bacteria</taxon>
        <taxon>Bacillati</taxon>
        <taxon>Bacillota</taxon>
        <taxon>Bacilli</taxon>
        <taxon>Bacillales</taxon>
        <taxon>Paenibacillaceae</taxon>
        <taxon>Paenibacillus</taxon>
    </lineage>
</organism>
<dbReference type="CDD" id="cd06588">
    <property type="entry name" value="PhnB_like"/>
    <property type="match status" value="1"/>
</dbReference>
<evidence type="ECO:0000259" key="1">
    <source>
        <dbReference type="Pfam" id="PF06983"/>
    </source>
</evidence>
<feature type="domain" description="PhnB-like" evidence="1">
    <location>
        <begin position="6"/>
        <end position="133"/>
    </location>
</feature>
<proteinExistence type="predicted"/>
<dbReference type="PANTHER" id="PTHR33990:SF1">
    <property type="entry name" value="PROTEIN YJDN"/>
    <property type="match status" value="1"/>
</dbReference>
<dbReference type="PANTHER" id="PTHR33990">
    <property type="entry name" value="PROTEIN YJDN-RELATED"/>
    <property type="match status" value="1"/>
</dbReference>
<dbReference type="Proteomes" id="UP001055784">
    <property type="component" value="Chromosome"/>
</dbReference>
<evidence type="ECO:0000313" key="3">
    <source>
        <dbReference type="Proteomes" id="UP001055784"/>
    </source>
</evidence>
<dbReference type="EMBL" id="CP097770">
    <property type="protein sequence ID" value="URJ52054.1"/>
    <property type="molecule type" value="Genomic_DNA"/>
</dbReference>
<accession>A0AAE9LA14</accession>
<dbReference type="InterPro" id="IPR029068">
    <property type="entry name" value="Glyas_Bleomycin-R_OHBP_Dase"/>
</dbReference>